<evidence type="ECO:0000313" key="2">
    <source>
        <dbReference type="EMBL" id="WFD14748.1"/>
    </source>
</evidence>
<sequence length="167" mass="19543">MSEPHHRPWRNPAFSTTSKLEVLRDDESIASASSLRSLSPVNEEPPSRAQTDLFATDVRVRGWHRVGTLMRGWIVYVIYITTRSGTVIKISKRYSAFLSLHERLEQERGGYAHALPPLPPRHVGLWQRYHPLFLEDRRRALQQWLCATLLDERWGNADAYQRWVLER</sequence>
<dbReference type="AlphaFoldDB" id="A0AAJ5Z0L3"/>
<evidence type="ECO:0000313" key="3">
    <source>
        <dbReference type="Proteomes" id="UP001217582"/>
    </source>
</evidence>
<gene>
    <name evidence="2" type="ORF">MARU1_000754</name>
</gene>
<dbReference type="Gene3D" id="3.30.1520.10">
    <property type="entry name" value="Phox-like domain"/>
    <property type="match status" value="1"/>
</dbReference>
<dbReference type="SMART" id="SM00312">
    <property type="entry name" value="PX"/>
    <property type="match status" value="1"/>
</dbReference>
<dbReference type="InterPro" id="IPR036871">
    <property type="entry name" value="PX_dom_sf"/>
</dbReference>
<accession>A0AAJ5Z0L3</accession>
<keyword evidence="3" id="KW-1185">Reference proteome</keyword>
<dbReference type="Pfam" id="PF00787">
    <property type="entry name" value="PX"/>
    <property type="match status" value="1"/>
</dbReference>
<dbReference type="Proteomes" id="UP001217582">
    <property type="component" value="Chromosome 2"/>
</dbReference>
<dbReference type="InterPro" id="IPR001683">
    <property type="entry name" value="PX_dom"/>
</dbReference>
<evidence type="ECO:0000259" key="1">
    <source>
        <dbReference type="SMART" id="SM00312"/>
    </source>
</evidence>
<organism evidence="2 3">
    <name type="scientific">Malassezia arunalokei</name>
    <dbReference type="NCBI Taxonomy" id="1514897"/>
    <lineage>
        <taxon>Eukaryota</taxon>
        <taxon>Fungi</taxon>
        <taxon>Dikarya</taxon>
        <taxon>Basidiomycota</taxon>
        <taxon>Ustilaginomycotina</taxon>
        <taxon>Malasseziomycetes</taxon>
        <taxon>Malasseziales</taxon>
        <taxon>Malasseziaceae</taxon>
        <taxon>Malassezia</taxon>
    </lineage>
</organism>
<protein>
    <recommendedName>
        <fullName evidence="1">PX domain-containing protein</fullName>
    </recommendedName>
</protein>
<dbReference type="EMBL" id="CP119917">
    <property type="protein sequence ID" value="WFD14748.1"/>
    <property type="molecule type" value="Genomic_DNA"/>
</dbReference>
<reference evidence="2 3" key="1">
    <citation type="submission" date="2023-03" db="EMBL/GenBank/DDBJ databases">
        <title>Mating type loci evolution in Malassezia.</title>
        <authorList>
            <person name="Coelho M.A."/>
        </authorList>
    </citation>
    <scope>NUCLEOTIDE SEQUENCE [LARGE SCALE GENOMIC DNA]</scope>
    <source>
        <strain evidence="2 3">CBS 13387</strain>
    </source>
</reference>
<feature type="domain" description="PX" evidence="1">
    <location>
        <begin position="51"/>
        <end position="167"/>
    </location>
</feature>
<dbReference type="SUPFAM" id="SSF64268">
    <property type="entry name" value="PX domain"/>
    <property type="match status" value="1"/>
</dbReference>
<dbReference type="GO" id="GO:0035091">
    <property type="term" value="F:phosphatidylinositol binding"/>
    <property type="evidence" value="ECO:0007669"/>
    <property type="project" value="InterPro"/>
</dbReference>
<name>A0AAJ5Z0L3_9BASI</name>
<proteinExistence type="predicted"/>